<name>A0ABQ8SJC7_PERAM</name>
<dbReference type="Proteomes" id="UP001148838">
    <property type="component" value="Unassembled WGS sequence"/>
</dbReference>
<keyword evidence="3" id="KW-1185">Reference proteome</keyword>
<proteinExistence type="predicted"/>
<dbReference type="InterPro" id="IPR049012">
    <property type="entry name" value="Mutator_transp_dom"/>
</dbReference>
<protein>
    <recommendedName>
        <fullName evidence="1">Mutator-like transposase domain-containing protein</fullName>
    </recommendedName>
</protein>
<evidence type="ECO:0000313" key="2">
    <source>
        <dbReference type="EMBL" id="KAJ4433906.1"/>
    </source>
</evidence>
<dbReference type="EMBL" id="JAJSOF020000027">
    <property type="protein sequence ID" value="KAJ4433906.1"/>
    <property type="molecule type" value="Genomic_DNA"/>
</dbReference>
<dbReference type="Pfam" id="PF20700">
    <property type="entry name" value="Mutator"/>
    <property type="match status" value="1"/>
</dbReference>
<sequence>MDVESDEYKMWLVEHKANGQCDENFTGTSGAMEAAIAKILWQRSLQYGFRYTTLLSDGDAKTHKYLKELAVYGSDVEIKKDECLNHIAKRLGSGLRNTVKEWKIKKVTLGGKKPGHLKEETIVKLCNYYRSAVKKNIPNVDDMKSAIYATSYHCMSTNENPQHFKCPGGENSWCFYNRAWLGVNMYHHMMAQPRRLCCCQR</sequence>
<reference evidence="2 3" key="1">
    <citation type="journal article" date="2022" name="Allergy">
        <title>Genome assembly and annotation of Periplaneta americana reveal a comprehensive cockroach allergen profile.</title>
        <authorList>
            <person name="Wang L."/>
            <person name="Xiong Q."/>
            <person name="Saelim N."/>
            <person name="Wang L."/>
            <person name="Nong W."/>
            <person name="Wan A.T."/>
            <person name="Shi M."/>
            <person name="Liu X."/>
            <person name="Cao Q."/>
            <person name="Hui J.H.L."/>
            <person name="Sookrung N."/>
            <person name="Leung T.F."/>
            <person name="Tungtrongchitr A."/>
            <person name="Tsui S.K.W."/>
        </authorList>
    </citation>
    <scope>NUCLEOTIDE SEQUENCE [LARGE SCALE GENOMIC DNA]</scope>
    <source>
        <strain evidence="2">PWHHKU_190912</strain>
    </source>
</reference>
<accession>A0ABQ8SJC7</accession>
<feature type="domain" description="Mutator-like transposase" evidence="1">
    <location>
        <begin position="15"/>
        <end position="174"/>
    </location>
</feature>
<gene>
    <name evidence="2" type="ORF">ANN_16219</name>
</gene>
<evidence type="ECO:0000259" key="1">
    <source>
        <dbReference type="Pfam" id="PF20700"/>
    </source>
</evidence>
<comment type="caution">
    <text evidence="2">The sequence shown here is derived from an EMBL/GenBank/DDBJ whole genome shotgun (WGS) entry which is preliminary data.</text>
</comment>
<organism evidence="2 3">
    <name type="scientific">Periplaneta americana</name>
    <name type="common">American cockroach</name>
    <name type="synonym">Blatta americana</name>
    <dbReference type="NCBI Taxonomy" id="6978"/>
    <lineage>
        <taxon>Eukaryota</taxon>
        <taxon>Metazoa</taxon>
        <taxon>Ecdysozoa</taxon>
        <taxon>Arthropoda</taxon>
        <taxon>Hexapoda</taxon>
        <taxon>Insecta</taxon>
        <taxon>Pterygota</taxon>
        <taxon>Neoptera</taxon>
        <taxon>Polyneoptera</taxon>
        <taxon>Dictyoptera</taxon>
        <taxon>Blattodea</taxon>
        <taxon>Blattoidea</taxon>
        <taxon>Blattidae</taxon>
        <taxon>Blattinae</taxon>
        <taxon>Periplaneta</taxon>
    </lineage>
</organism>
<evidence type="ECO:0000313" key="3">
    <source>
        <dbReference type="Proteomes" id="UP001148838"/>
    </source>
</evidence>